<gene>
    <name evidence="1" type="ORF">SVIM_LOCUS431831</name>
</gene>
<name>A0A6N2MWZ1_SALVM</name>
<evidence type="ECO:0000313" key="1">
    <source>
        <dbReference type="EMBL" id="VFU58965.1"/>
    </source>
</evidence>
<organism evidence="1">
    <name type="scientific">Salix viminalis</name>
    <name type="common">Common osier</name>
    <name type="synonym">Basket willow</name>
    <dbReference type="NCBI Taxonomy" id="40686"/>
    <lineage>
        <taxon>Eukaryota</taxon>
        <taxon>Viridiplantae</taxon>
        <taxon>Streptophyta</taxon>
        <taxon>Embryophyta</taxon>
        <taxon>Tracheophyta</taxon>
        <taxon>Spermatophyta</taxon>
        <taxon>Magnoliopsida</taxon>
        <taxon>eudicotyledons</taxon>
        <taxon>Gunneridae</taxon>
        <taxon>Pentapetalae</taxon>
        <taxon>rosids</taxon>
        <taxon>fabids</taxon>
        <taxon>Malpighiales</taxon>
        <taxon>Salicaceae</taxon>
        <taxon>Saliceae</taxon>
        <taxon>Salix</taxon>
    </lineage>
</organism>
<proteinExistence type="predicted"/>
<protein>
    <submittedName>
        <fullName evidence="1">Uncharacterized protein</fullName>
    </submittedName>
</protein>
<reference evidence="1" key="1">
    <citation type="submission" date="2019-03" db="EMBL/GenBank/DDBJ databases">
        <authorList>
            <person name="Mank J."/>
            <person name="Almeida P."/>
        </authorList>
    </citation>
    <scope>NUCLEOTIDE SEQUENCE</scope>
    <source>
        <strain evidence="1">78183</strain>
    </source>
</reference>
<dbReference type="AlphaFoldDB" id="A0A6N2MWZ1"/>
<accession>A0A6N2MWZ1</accession>
<dbReference type="EMBL" id="CAADRP010002007">
    <property type="protein sequence ID" value="VFU58965.1"/>
    <property type="molecule type" value="Genomic_DNA"/>
</dbReference>
<sequence>MSWKQRASDGIPLFIFGSNQGLKIGFISLNPSWSTRKIRTLAGEKRIVSPSLSFPLLEFGRRGRGEVSAKQLMMR</sequence>